<sequence length="103" mass="11236">MTQEPSVSLQTIHDESINKPARHKNPITGGSWTIVTVQSAREDCIHDMDRSDVELTTKERLQIIAGASARLAAAPLLGLMARGRRHGEGTSFAIINTNTSEKK</sequence>
<evidence type="ECO:0000313" key="3">
    <source>
        <dbReference type="RefSeq" id="XP_030984709.1"/>
    </source>
</evidence>
<evidence type="ECO:0000256" key="1">
    <source>
        <dbReference type="SAM" id="MobiDB-lite"/>
    </source>
</evidence>
<dbReference type="KEGG" id="pgri:PgNI_03246"/>
<dbReference type="RefSeq" id="XP_030984709.1">
    <property type="nucleotide sequence ID" value="XM_031123301.1"/>
</dbReference>
<name>A0A6P8BCD2_PYRGI</name>
<reference evidence="3" key="1">
    <citation type="journal article" date="2019" name="Mol. Biol. Evol.">
        <title>Blast fungal genomes show frequent chromosomal changes, gene gains and losses, and effector gene turnover.</title>
        <authorList>
            <person name="Gomez Luciano L.B."/>
            <person name="Jason Tsai I."/>
            <person name="Chuma I."/>
            <person name="Tosa Y."/>
            <person name="Chen Y.H."/>
            <person name="Li J.Y."/>
            <person name="Li M.Y."/>
            <person name="Jade Lu M.Y."/>
            <person name="Nakayashiki H."/>
            <person name="Li W.H."/>
        </authorList>
    </citation>
    <scope>NUCLEOTIDE SEQUENCE</scope>
    <source>
        <strain evidence="3">NI907</strain>
    </source>
</reference>
<dbReference type="AlphaFoldDB" id="A0A6P8BCD2"/>
<gene>
    <name evidence="3" type="ORF">PgNI_03246</name>
</gene>
<dbReference type="GeneID" id="41958211"/>
<dbReference type="Proteomes" id="UP000515153">
    <property type="component" value="Unplaced"/>
</dbReference>
<accession>A0A6P8BCD2</accession>
<organism evidence="2 3">
    <name type="scientific">Pyricularia grisea</name>
    <name type="common">Crabgrass-specific blast fungus</name>
    <name type="synonym">Magnaporthe grisea</name>
    <dbReference type="NCBI Taxonomy" id="148305"/>
    <lineage>
        <taxon>Eukaryota</taxon>
        <taxon>Fungi</taxon>
        <taxon>Dikarya</taxon>
        <taxon>Ascomycota</taxon>
        <taxon>Pezizomycotina</taxon>
        <taxon>Sordariomycetes</taxon>
        <taxon>Sordariomycetidae</taxon>
        <taxon>Magnaporthales</taxon>
        <taxon>Pyriculariaceae</taxon>
        <taxon>Pyricularia</taxon>
    </lineage>
</organism>
<proteinExistence type="predicted"/>
<reference evidence="3" key="2">
    <citation type="submission" date="2019-10" db="EMBL/GenBank/DDBJ databases">
        <authorList>
            <consortium name="NCBI Genome Project"/>
        </authorList>
    </citation>
    <scope>NUCLEOTIDE SEQUENCE</scope>
    <source>
        <strain evidence="3">NI907</strain>
    </source>
</reference>
<feature type="compositionally biased region" description="Polar residues" evidence="1">
    <location>
        <begin position="1"/>
        <end position="11"/>
    </location>
</feature>
<feature type="region of interest" description="Disordered" evidence="1">
    <location>
        <begin position="1"/>
        <end position="28"/>
    </location>
</feature>
<keyword evidence="2" id="KW-1185">Reference proteome</keyword>
<evidence type="ECO:0000313" key="2">
    <source>
        <dbReference type="Proteomes" id="UP000515153"/>
    </source>
</evidence>
<protein>
    <submittedName>
        <fullName evidence="3">Uncharacterized protein</fullName>
    </submittedName>
</protein>
<reference evidence="3" key="3">
    <citation type="submission" date="2025-08" db="UniProtKB">
        <authorList>
            <consortium name="RefSeq"/>
        </authorList>
    </citation>
    <scope>IDENTIFICATION</scope>
    <source>
        <strain evidence="3">NI907</strain>
    </source>
</reference>